<dbReference type="Proteomes" id="UP000297273">
    <property type="component" value="Unassembled WGS sequence"/>
</dbReference>
<dbReference type="OrthoDB" id="343463at2"/>
<dbReference type="Proteomes" id="UP000297946">
    <property type="component" value="Unassembled WGS sequence"/>
</dbReference>
<evidence type="ECO:0000259" key="3">
    <source>
        <dbReference type="Pfam" id="PF13205"/>
    </source>
</evidence>
<keyword evidence="7" id="KW-1185">Reference proteome</keyword>
<evidence type="ECO:0000313" key="8">
    <source>
        <dbReference type="Proteomes" id="UP000297946"/>
    </source>
</evidence>
<dbReference type="InterPro" id="IPR032812">
    <property type="entry name" value="SbsA_Ig"/>
</dbReference>
<dbReference type="PROSITE" id="PS51257">
    <property type="entry name" value="PROKAR_LIPOPROTEIN"/>
    <property type="match status" value="1"/>
</dbReference>
<comment type="caution">
    <text evidence="5">The sequence shown here is derived from an EMBL/GenBank/DDBJ whole genome shotgun (WGS) entry which is preliminary data.</text>
</comment>
<dbReference type="EMBL" id="RQER01000001">
    <property type="protein sequence ID" value="TGK05450.1"/>
    <property type="molecule type" value="Genomic_DNA"/>
</dbReference>
<dbReference type="AlphaFoldDB" id="A0A5F1ZR86"/>
<feature type="domain" description="GH29D-like beta-sandwich" evidence="4">
    <location>
        <begin position="377"/>
        <end position="454"/>
    </location>
</feature>
<dbReference type="Pfam" id="PF07603">
    <property type="entry name" value="Lcl_C"/>
    <property type="match status" value="2"/>
</dbReference>
<evidence type="ECO:0000313" key="7">
    <source>
        <dbReference type="Proteomes" id="UP000297273"/>
    </source>
</evidence>
<dbReference type="PANTHER" id="PTHR35812">
    <property type="entry name" value="LIPOPROTEIN"/>
    <property type="match status" value="1"/>
</dbReference>
<name>A0A5F1ZR86_9LEPT</name>
<evidence type="ECO:0000259" key="4">
    <source>
        <dbReference type="Pfam" id="PF13290"/>
    </source>
</evidence>
<accession>A0A5F1ZR86</accession>
<dbReference type="Pfam" id="PF13290">
    <property type="entry name" value="CHB_HEX_C_1"/>
    <property type="match status" value="2"/>
</dbReference>
<organism evidence="5 8">
    <name type="scientific">Leptospira langatensis</name>
    <dbReference type="NCBI Taxonomy" id="2484983"/>
    <lineage>
        <taxon>Bacteria</taxon>
        <taxon>Pseudomonadati</taxon>
        <taxon>Spirochaetota</taxon>
        <taxon>Spirochaetia</taxon>
        <taxon>Leptospirales</taxon>
        <taxon>Leptospiraceae</taxon>
        <taxon>Leptospira</taxon>
    </lineage>
</organism>
<reference evidence="5 8" key="2">
    <citation type="journal article" date="2019" name="PLoS Negl. Trop. Dis.">
        <title>Revisiting the worldwide diversity of Leptospira species in the environment.</title>
        <authorList>
            <person name="Vincent A.T."/>
            <person name="Schiettekatte O."/>
            <person name="Bourhy P."/>
            <person name="Veyrier F.J."/>
            <person name="Picardeau M."/>
        </authorList>
    </citation>
    <scope>NUCLEOTIDE SEQUENCE [LARGE SCALE GENOMIC DNA]</scope>
    <source>
        <strain evidence="6">201702690</strain>
        <strain evidence="5 8">SSW18</strain>
    </source>
</reference>
<dbReference type="InterPro" id="IPR059177">
    <property type="entry name" value="GH29D-like_dom"/>
</dbReference>
<feature type="domain" description="Lcl C-terminal" evidence="2">
    <location>
        <begin position="926"/>
        <end position="1050"/>
    </location>
</feature>
<evidence type="ECO:0000259" key="2">
    <source>
        <dbReference type="Pfam" id="PF07603"/>
    </source>
</evidence>
<feature type="domain" description="GH29D-like beta-sandwich" evidence="4">
    <location>
        <begin position="183"/>
        <end position="217"/>
    </location>
</feature>
<feature type="domain" description="SbsA Ig-like" evidence="3">
    <location>
        <begin position="570"/>
        <end position="697"/>
    </location>
</feature>
<proteinExistence type="predicted"/>
<dbReference type="EMBL" id="RQGC01000013">
    <property type="protein sequence ID" value="TGL38586.1"/>
    <property type="molecule type" value="Genomic_DNA"/>
</dbReference>
<keyword evidence="1" id="KW-0732">Signal</keyword>
<evidence type="ECO:0000313" key="6">
    <source>
        <dbReference type="EMBL" id="TGL38586.1"/>
    </source>
</evidence>
<reference evidence="6" key="1">
    <citation type="submission" date="2018-10" db="EMBL/GenBank/DDBJ databases">
        <authorList>
            <person name="Vincent A.T."/>
            <person name="Schiettekatte O."/>
            <person name="Bourhy P."/>
            <person name="Veyrier F.J."/>
            <person name="Picardeau M."/>
        </authorList>
    </citation>
    <scope>NUCLEOTIDE SEQUENCE</scope>
    <source>
        <strain evidence="6">201702690</strain>
    </source>
</reference>
<feature type="domain" description="Lcl C-terminal" evidence="2">
    <location>
        <begin position="754"/>
        <end position="903"/>
    </location>
</feature>
<dbReference type="InterPro" id="IPR011460">
    <property type="entry name" value="Lcl_C"/>
</dbReference>
<sequence>MNLFRMIFRHFCFVFILLFFFLSSFAGCRPENLQNSIQSALLQLLSQGLGIHTSSNPIIPGRTLSLNGTRVPPVIGTVLDPSNSGTAIGIATENALIPNLILLYNTNGQPFAVDANGDGNLDYYICIGSDGNVTLNTGTNCTGGQVVILPTHGFDTNLDGVADNQILADIASDSTLPSSLISPSQGLYGGAQSITITCSDNVAPGDIVYTTDGSLPTYAPLNGKVTNPPHALFSIGGAGDGIYTVRYRCRDFAGNVENAQSATYQINHNIPIISLSGALSSAYISTNSGAINSANFSWQASQSGAYSIRLNATGCSDGTVLNSGTATANSTIASSVLASQLSLGSNSVYICVTSGLTGHLALSISRDDSSPSITPNPGAGTFGSSPQNVQLNCNDSSGCKVAYTLDGSDPGIDPITGNVTSGALYSGSSISLSNGSTEVRSIARDNAGNVSSIQSSTYVINSAVATITVNAYVPASKAINSNSSATVELDWQSSASGFYKIYVGSSATCSSGTLATGTNVGGSVTANSQVTSILDNSNFVNGSNTVLICVANASLDPQYGSFSTTIIKDSVLPTVSSSTPANNGLGITVAPASLTIQFSEAMDASLIPNSDSNLCPATAPSTPATITAYVYDGLSMNCTDVSVKYTWADTNKTKLVVDLSWVNYPENTKVLLTFPNSYIKDLAGNSIASDVSIGFTTTKDPKKFKVLKTNQITCSDINGNPVPCSGTGQDGEYSSSKNFTRSYSSPTSIGSGYITTDNVTGLVWKTCALGWEVQTGTPDTCVKNSPYPGPWPFYNDNSQTTPLYSAVNACSALNSSNYANLSNWRLPTAAELSTLPTYGSPGSIAIDTNAFLSTSSALASTYWINFWTGTAFLGDPYYSWAIGFGDGSSTTSVKPTGDSIFCVSSSSSSAAQISYTINKTASVNNGTVTDNVTGLMWQMCTDDGSSGTNCGTGAAVSYTWDMALARCNSLSLLGKTWRLPNINELRSIMDYSKANPSIDATYFPGTLSNYYWSSTSYAPSPSNAWYIHFNRGLVSAFAAKSSSSFYVRCVTN</sequence>
<gene>
    <name evidence="5" type="ORF">EHO57_01855</name>
    <name evidence="6" type="ORF">EHQ53_17615</name>
</gene>
<dbReference type="PANTHER" id="PTHR35812:SF1">
    <property type="entry name" value="LIPOPROTEIN"/>
    <property type="match status" value="1"/>
</dbReference>
<protein>
    <submittedName>
        <fullName evidence="5">DUF1566 domain-containing protein</fullName>
    </submittedName>
</protein>
<evidence type="ECO:0000313" key="5">
    <source>
        <dbReference type="EMBL" id="TGK05450.1"/>
    </source>
</evidence>
<evidence type="ECO:0000256" key="1">
    <source>
        <dbReference type="ARBA" id="ARBA00022729"/>
    </source>
</evidence>
<dbReference type="Pfam" id="PF13205">
    <property type="entry name" value="Big_5"/>
    <property type="match status" value="1"/>
</dbReference>